<evidence type="ECO:0000256" key="2">
    <source>
        <dbReference type="ARBA" id="ARBA00023242"/>
    </source>
</evidence>
<comment type="caution">
    <text evidence="6">The sequence shown here is derived from an EMBL/GenBank/DDBJ whole genome shotgun (WGS) entry which is preliminary data.</text>
</comment>
<dbReference type="GO" id="GO:0003682">
    <property type="term" value="F:chromatin binding"/>
    <property type="evidence" value="ECO:0007669"/>
    <property type="project" value="TreeGrafter"/>
</dbReference>
<feature type="coiled-coil region" evidence="4">
    <location>
        <begin position="93"/>
        <end position="120"/>
    </location>
</feature>
<sequence>MTVNPGNLDSWFQSLADEALDRNDRSVITWTKYRDDLEGTKEILSWLPKKLKHDVMVPIGPKALMRGKIVHTNELLVNLGETWFVKKTASQTVDLCNRRIKECDSMLEKLKKERELLESKKSLPAEKEAFGSDERPEIIECVTEEEHEEWKKEHRIRVRGYRQKLAELRNKEKKPIETEEDLWNRLDELELREELEDELARLNSENYPDDNGDDDDNDSNEDLDLCESVEQSCDVNTKAEPKAKNHRVSFSIDKSDDESSDDMPNVLEIIHSPNEPEFKPFTGDINSPEDIYQSYLKTLNPKSILKNSVNVNHEIEQLNCLAGDDSETESDKNEDVDYHVNSGIVLSDVVAKNMDESGDGMPKQAFETSFKEPTKRISKFKASRMKES</sequence>
<dbReference type="PANTHER" id="PTHR15111">
    <property type="entry name" value="RNA POLYMERASE II SUBUNIT 5-MEDIATING PROTEIN NNX3"/>
    <property type="match status" value="1"/>
</dbReference>
<dbReference type="GO" id="GO:0000122">
    <property type="term" value="P:negative regulation of transcription by RNA polymerase II"/>
    <property type="evidence" value="ECO:0007669"/>
    <property type="project" value="TreeGrafter"/>
</dbReference>
<evidence type="ECO:0000256" key="3">
    <source>
        <dbReference type="ARBA" id="ARBA00038295"/>
    </source>
</evidence>
<dbReference type="PANTHER" id="PTHR15111:SF0">
    <property type="entry name" value="UNCONVENTIONAL PREFOLDIN RPB5 INTERACTOR 1"/>
    <property type="match status" value="1"/>
</dbReference>
<accession>A0AAW2I9G8</accession>
<organism evidence="6">
    <name type="scientific">Menopon gallinae</name>
    <name type="common">poultry shaft louse</name>
    <dbReference type="NCBI Taxonomy" id="328185"/>
    <lineage>
        <taxon>Eukaryota</taxon>
        <taxon>Metazoa</taxon>
        <taxon>Ecdysozoa</taxon>
        <taxon>Arthropoda</taxon>
        <taxon>Hexapoda</taxon>
        <taxon>Insecta</taxon>
        <taxon>Pterygota</taxon>
        <taxon>Neoptera</taxon>
        <taxon>Paraneoptera</taxon>
        <taxon>Psocodea</taxon>
        <taxon>Troctomorpha</taxon>
        <taxon>Phthiraptera</taxon>
        <taxon>Amblycera</taxon>
        <taxon>Menoponidae</taxon>
        <taxon>Menopon</taxon>
    </lineage>
</organism>
<dbReference type="EMBL" id="JARGDH010000001">
    <property type="protein sequence ID" value="KAL0278328.1"/>
    <property type="molecule type" value="Genomic_DNA"/>
</dbReference>
<dbReference type="InterPro" id="IPR004127">
    <property type="entry name" value="Prefoldin_subunit_alpha"/>
</dbReference>
<dbReference type="Pfam" id="PF02996">
    <property type="entry name" value="Prefoldin"/>
    <property type="match status" value="1"/>
</dbReference>
<dbReference type="InterPro" id="IPR009053">
    <property type="entry name" value="Prefoldin"/>
</dbReference>
<feature type="region of interest" description="Disordered" evidence="5">
    <location>
        <begin position="202"/>
        <end position="264"/>
    </location>
</feature>
<keyword evidence="4" id="KW-0175">Coiled coil</keyword>
<dbReference type="CDD" id="cd23159">
    <property type="entry name" value="Prefoldin_URI1"/>
    <property type="match status" value="1"/>
</dbReference>
<feature type="compositionally biased region" description="Acidic residues" evidence="5">
    <location>
        <begin position="207"/>
        <end position="227"/>
    </location>
</feature>
<dbReference type="GO" id="GO:0003714">
    <property type="term" value="F:transcription corepressor activity"/>
    <property type="evidence" value="ECO:0007669"/>
    <property type="project" value="TreeGrafter"/>
</dbReference>
<protein>
    <recommendedName>
        <fullName evidence="7">Unconventional prefoldin RPB5 interactor</fullName>
    </recommendedName>
</protein>
<dbReference type="AlphaFoldDB" id="A0AAW2I9G8"/>
<dbReference type="EMBL" id="JARGDH010000001">
    <property type="protein sequence ID" value="KAL0278329.1"/>
    <property type="molecule type" value="Genomic_DNA"/>
</dbReference>
<evidence type="ECO:0000313" key="6">
    <source>
        <dbReference type="EMBL" id="KAL0278328.1"/>
    </source>
</evidence>
<evidence type="ECO:0000256" key="5">
    <source>
        <dbReference type="SAM" id="MobiDB-lite"/>
    </source>
</evidence>
<evidence type="ECO:0008006" key="7">
    <source>
        <dbReference type="Google" id="ProtNLM"/>
    </source>
</evidence>
<dbReference type="SUPFAM" id="SSF46579">
    <property type="entry name" value="Prefoldin"/>
    <property type="match status" value="1"/>
</dbReference>
<comment type="similarity">
    <text evidence="3">Belongs to the RNA polymerase II subunit 5-mediating protein family.</text>
</comment>
<proteinExistence type="inferred from homology"/>
<dbReference type="InterPro" id="IPR052255">
    <property type="entry name" value="RNA_pol_II_subunit5-mediator"/>
</dbReference>
<dbReference type="GO" id="GO:0019212">
    <property type="term" value="F:phosphatase inhibitor activity"/>
    <property type="evidence" value="ECO:0007669"/>
    <property type="project" value="TreeGrafter"/>
</dbReference>
<name>A0AAW2I9G8_9NEOP</name>
<reference evidence="6" key="1">
    <citation type="journal article" date="2024" name="Gigascience">
        <title>Chromosome-level genome of the poultry shaft louse Menopon gallinae provides insight into the host-switching and adaptive evolution of parasitic lice.</title>
        <authorList>
            <person name="Xu Y."/>
            <person name="Ma L."/>
            <person name="Liu S."/>
            <person name="Liang Y."/>
            <person name="Liu Q."/>
            <person name="He Z."/>
            <person name="Tian L."/>
            <person name="Duan Y."/>
            <person name="Cai W."/>
            <person name="Li H."/>
            <person name="Song F."/>
        </authorList>
    </citation>
    <scope>NUCLEOTIDE SEQUENCE</scope>
    <source>
        <strain evidence="6">Cailab_2023a</strain>
    </source>
</reference>
<dbReference type="GO" id="GO:0005634">
    <property type="term" value="C:nucleus"/>
    <property type="evidence" value="ECO:0007669"/>
    <property type="project" value="UniProtKB-SubCell"/>
</dbReference>
<gene>
    <name evidence="6" type="ORF">PYX00_000176</name>
</gene>
<evidence type="ECO:0000256" key="4">
    <source>
        <dbReference type="SAM" id="Coils"/>
    </source>
</evidence>
<keyword evidence="2" id="KW-0539">Nucleus</keyword>
<dbReference type="Gene3D" id="1.10.287.370">
    <property type="match status" value="1"/>
</dbReference>
<comment type="subcellular location">
    <subcellularLocation>
        <location evidence="1">Nucleus</location>
    </subcellularLocation>
</comment>
<evidence type="ECO:0000256" key="1">
    <source>
        <dbReference type="ARBA" id="ARBA00004123"/>
    </source>
</evidence>